<keyword evidence="1" id="KW-0175">Coiled coil</keyword>
<keyword evidence="4" id="KW-1185">Reference proteome</keyword>
<evidence type="ECO:0000256" key="2">
    <source>
        <dbReference type="SAM" id="MobiDB-lite"/>
    </source>
</evidence>
<feature type="compositionally biased region" description="Basic and acidic residues" evidence="2">
    <location>
        <begin position="53"/>
        <end position="62"/>
    </location>
</feature>
<comment type="caution">
    <text evidence="3">The sequence shown here is derived from an EMBL/GenBank/DDBJ whole genome shotgun (WGS) entry which is preliminary data.</text>
</comment>
<sequence length="62" mass="7093">MERLALLMRIAALERELEASQQRRQSIIDQYEQLLADQDGSTRSDSSASAESSLERLLTRVR</sequence>
<dbReference type="Proteomes" id="UP000318864">
    <property type="component" value="Unassembled WGS sequence"/>
</dbReference>
<dbReference type="OrthoDB" id="177748at2157"/>
<organism evidence="3 4">
    <name type="scientific">Salinadaptatus halalkaliphilus</name>
    <dbReference type="NCBI Taxonomy" id="2419781"/>
    <lineage>
        <taxon>Archaea</taxon>
        <taxon>Methanobacteriati</taxon>
        <taxon>Methanobacteriota</taxon>
        <taxon>Stenosarchaea group</taxon>
        <taxon>Halobacteria</taxon>
        <taxon>Halobacteriales</taxon>
        <taxon>Natrialbaceae</taxon>
        <taxon>Salinadaptatus</taxon>
    </lineage>
</organism>
<evidence type="ECO:0000313" key="3">
    <source>
        <dbReference type="EMBL" id="THE65526.1"/>
    </source>
</evidence>
<evidence type="ECO:0000313" key="4">
    <source>
        <dbReference type="Proteomes" id="UP000318864"/>
    </source>
</evidence>
<feature type="region of interest" description="Disordered" evidence="2">
    <location>
        <begin position="38"/>
        <end position="62"/>
    </location>
</feature>
<gene>
    <name evidence="3" type="ORF">D8Y22_07290</name>
</gene>
<name>A0A4S3TMY1_9EURY</name>
<proteinExistence type="predicted"/>
<protein>
    <submittedName>
        <fullName evidence="3">Uncharacterized protein</fullName>
    </submittedName>
</protein>
<reference evidence="3 4" key="1">
    <citation type="submission" date="2018-10" db="EMBL/GenBank/DDBJ databases">
        <title>Natronolimnobius sp. XQ-INN 246 isolated from Inner Mongolia Autonomous Region of China.</title>
        <authorList>
            <person name="Xue Q."/>
        </authorList>
    </citation>
    <scope>NUCLEOTIDE SEQUENCE [LARGE SCALE GENOMIC DNA]</scope>
    <source>
        <strain evidence="3 4">XQ-INN 246</strain>
    </source>
</reference>
<accession>A0A4S3TMY1</accession>
<feature type="compositionally biased region" description="Low complexity" evidence="2">
    <location>
        <begin position="41"/>
        <end position="52"/>
    </location>
</feature>
<feature type="coiled-coil region" evidence="1">
    <location>
        <begin position="3"/>
        <end position="37"/>
    </location>
</feature>
<dbReference type="EMBL" id="RBZW01000020">
    <property type="protein sequence ID" value="THE65526.1"/>
    <property type="molecule type" value="Genomic_DNA"/>
</dbReference>
<evidence type="ECO:0000256" key="1">
    <source>
        <dbReference type="SAM" id="Coils"/>
    </source>
</evidence>
<dbReference type="AlphaFoldDB" id="A0A4S3TMY1"/>